<dbReference type="GO" id="GO:0005886">
    <property type="term" value="C:plasma membrane"/>
    <property type="evidence" value="ECO:0007669"/>
    <property type="project" value="UniProtKB-SubCell"/>
</dbReference>
<evidence type="ECO:0000256" key="6">
    <source>
        <dbReference type="RuleBase" id="RU363076"/>
    </source>
</evidence>
<evidence type="ECO:0000313" key="8">
    <source>
        <dbReference type="Proteomes" id="UP000061603"/>
    </source>
</evidence>
<evidence type="ECO:0000256" key="4">
    <source>
        <dbReference type="ARBA" id="ARBA00022989"/>
    </source>
</evidence>
<dbReference type="CDD" id="cd06662">
    <property type="entry name" value="SURF1"/>
    <property type="match status" value="1"/>
</dbReference>
<evidence type="ECO:0000313" key="7">
    <source>
        <dbReference type="EMBL" id="AJP47512.1"/>
    </source>
</evidence>
<comment type="caution">
    <text evidence="6">Lacks conserved residue(s) required for the propagation of feature annotation.</text>
</comment>
<dbReference type="STRING" id="1565605.PG1C_01610"/>
<organism evidence="7 8">
    <name type="scientific">Rugosibacter aromaticivorans</name>
    <dbReference type="NCBI Taxonomy" id="1565605"/>
    <lineage>
        <taxon>Bacteria</taxon>
        <taxon>Pseudomonadati</taxon>
        <taxon>Pseudomonadota</taxon>
        <taxon>Betaproteobacteria</taxon>
        <taxon>Nitrosomonadales</taxon>
        <taxon>Sterolibacteriaceae</taxon>
        <taxon>Rugosibacter</taxon>
    </lineage>
</organism>
<dbReference type="PROSITE" id="PS50895">
    <property type="entry name" value="SURF1"/>
    <property type="match status" value="1"/>
</dbReference>
<protein>
    <recommendedName>
        <fullName evidence="6">SURF1-like protein</fullName>
    </recommendedName>
</protein>
<dbReference type="InterPro" id="IPR002994">
    <property type="entry name" value="Surf1/Shy1"/>
</dbReference>
<evidence type="ECO:0000256" key="5">
    <source>
        <dbReference type="ARBA" id="ARBA00023136"/>
    </source>
</evidence>
<gene>
    <name evidence="7" type="ORF">PG1C_01610</name>
</gene>
<dbReference type="PANTHER" id="PTHR23427">
    <property type="entry name" value="SURFEIT LOCUS PROTEIN"/>
    <property type="match status" value="1"/>
</dbReference>
<dbReference type="PATRIC" id="fig|1565605.3.peg.334"/>
<comment type="subcellular location">
    <subcellularLocation>
        <location evidence="6">Cell membrane</location>
        <topology evidence="6">Multi-pass membrane protein</topology>
    </subcellularLocation>
    <subcellularLocation>
        <location evidence="1">Membrane</location>
    </subcellularLocation>
</comment>
<dbReference type="HOGENOM" id="CLU_047737_2_0_4"/>
<reference evidence="7 8" key="1">
    <citation type="journal article" date="2015" name="Genome Announc.">
        <title>Complete Genome Sequence of a Novel Bacterium within the Family Rhodocyclaceae That Degrades Polycyclic Aromatic Hydrocarbons.</title>
        <authorList>
            <person name="Singleton D.R."/>
            <person name="Dickey A.N."/>
            <person name="Scholl E.H."/>
            <person name="Wright F.A."/>
            <person name="Aitken M.D."/>
        </authorList>
    </citation>
    <scope>NUCLEOTIDE SEQUENCE [LARGE SCALE GENOMIC DNA]</scope>
    <source>
        <strain evidence="8">PG1-Ca6</strain>
    </source>
</reference>
<dbReference type="EMBL" id="CP010554">
    <property type="protein sequence ID" value="AJP47512.1"/>
    <property type="molecule type" value="Genomic_DNA"/>
</dbReference>
<proteinExistence type="inferred from homology"/>
<feature type="transmembrane region" description="Helical" evidence="6">
    <location>
        <begin position="209"/>
        <end position="229"/>
    </location>
</feature>
<dbReference type="Proteomes" id="UP000061603">
    <property type="component" value="Chromosome"/>
</dbReference>
<keyword evidence="6" id="KW-1003">Cell membrane</keyword>
<keyword evidence="8" id="KW-1185">Reference proteome</keyword>
<keyword evidence="4 6" id="KW-1133">Transmembrane helix</keyword>
<dbReference type="Pfam" id="PF02104">
    <property type="entry name" value="SURF1"/>
    <property type="match status" value="1"/>
</dbReference>
<comment type="similarity">
    <text evidence="2 6">Belongs to the SURF1 family.</text>
</comment>
<accession>A0A0C5IXT6</accession>
<dbReference type="AlphaFoldDB" id="A0A0C5IXT6"/>
<keyword evidence="5 6" id="KW-0472">Membrane</keyword>
<evidence type="ECO:0000256" key="3">
    <source>
        <dbReference type="ARBA" id="ARBA00022692"/>
    </source>
</evidence>
<dbReference type="KEGG" id="rbu:PG1C_01610"/>
<sequence length="234" mass="26451">MYLLRLKKIIPTLAALLVILVTARLGFWQLDRAHQRDALEEKMLAVRSSPPIILGPALIEAKSLDAYPAMVQGEWVKEKTLFLDNQIYQGQAGFQVLMPLRITGSDWYVLVNRGWIHGTNDRNQLPQIITPPGIQTISGIIHERTPRVGSVGKFARNGAIWSEVEPSQFSEWSGLLIQPLVLYQTSTAQDGLVRDWPHPGSGADRNRGYALQWFSLAVTTLIFWGYYFLRRKPA</sequence>
<name>A0A0C5IXT6_9PROT</name>
<dbReference type="InterPro" id="IPR045214">
    <property type="entry name" value="Surf1/Surf4"/>
</dbReference>
<dbReference type="PANTHER" id="PTHR23427:SF2">
    <property type="entry name" value="SURFEIT LOCUS PROTEIN 1"/>
    <property type="match status" value="1"/>
</dbReference>
<evidence type="ECO:0000256" key="2">
    <source>
        <dbReference type="ARBA" id="ARBA00007165"/>
    </source>
</evidence>
<evidence type="ECO:0000256" key="1">
    <source>
        <dbReference type="ARBA" id="ARBA00004370"/>
    </source>
</evidence>
<keyword evidence="3 6" id="KW-0812">Transmembrane</keyword>